<dbReference type="Gene3D" id="3.40.830.10">
    <property type="entry name" value="LigB-like"/>
    <property type="match status" value="1"/>
</dbReference>
<evidence type="ECO:0000256" key="5">
    <source>
        <dbReference type="ARBA" id="ARBA00023002"/>
    </source>
</evidence>
<protein>
    <submittedName>
        <fullName evidence="7">Protocatechuate 4,5-dioxygenase-like protein</fullName>
    </submittedName>
</protein>
<keyword evidence="5" id="KW-0560">Oxidoreductase</keyword>
<dbReference type="EMBL" id="HE573026">
    <property type="protein sequence ID" value="CCC51386.1"/>
    <property type="molecule type" value="Genomic_DNA"/>
</dbReference>
<sequence>MPPYPALFVCHGGGPLPLMGDDGHQQLVAALKRHKEQLVRQFGLPKAIGLISAHYETEAPRVGGAAHPALLYDYYGFPTEAYRLQYSAPGYPALANAIVDALKRDGFEAAVDPHRPFDHGVFVPLMLMFPKADIPVVPISVLRSGSAAEHIRMGQALRSLRFNGLLLIGSGSSMHHFGNMWKKNAGKTFGDSLSSVLCGTNRSLTNDERLAEMSRVKEMEGFDEAQPRDALEHLMPLLTIVGASGGTAATEVANIYVGNVNNRNYLFHE</sequence>
<dbReference type="PIRSF" id="PIRSF006157">
    <property type="entry name" value="Doxgns_DODA"/>
    <property type="match status" value="1"/>
</dbReference>
<feature type="domain" description="Extradiol ring-cleavage dioxygenase class III enzyme subunit B" evidence="6">
    <location>
        <begin position="27"/>
        <end position="247"/>
    </location>
</feature>
<dbReference type="PANTHER" id="PTHR30096">
    <property type="entry name" value="4,5-DOPA DIOXYGENASE EXTRADIOL-LIKE PROTEIN"/>
    <property type="match status" value="1"/>
</dbReference>
<dbReference type="InterPro" id="IPR004183">
    <property type="entry name" value="Xdiol_dOase_suB"/>
</dbReference>
<gene>
    <name evidence="7" type="ORF">TVY486_1004370</name>
</gene>
<dbReference type="VEuPathDB" id="TriTrypDB:TvY486_1004370"/>
<dbReference type="PANTHER" id="PTHR30096:SF0">
    <property type="entry name" value="4,5-DOPA DIOXYGENASE EXTRADIOL-LIKE PROTEIN"/>
    <property type="match status" value="1"/>
</dbReference>
<evidence type="ECO:0000256" key="1">
    <source>
        <dbReference type="ARBA" id="ARBA00001947"/>
    </source>
</evidence>
<accession>G0U683</accession>
<evidence type="ECO:0000256" key="4">
    <source>
        <dbReference type="ARBA" id="ARBA00022833"/>
    </source>
</evidence>
<keyword evidence="4" id="KW-0862">Zinc</keyword>
<dbReference type="InterPro" id="IPR014436">
    <property type="entry name" value="Extradiol_dOase_DODA"/>
</dbReference>
<comment type="similarity">
    <text evidence="2">Belongs to the DODA-type extradiol aromatic ring-opening dioxygenase family.</text>
</comment>
<dbReference type="Pfam" id="PF02900">
    <property type="entry name" value="LigB"/>
    <property type="match status" value="1"/>
</dbReference>
<organism evidence="7">
    <name type="scientific">Trypanosoma vivax (strain Y486)</name>
    <dbReference type="NCBI Taxonomy" id="1055687"/>
    <lineage>
        <taxon>Eukaryota</taxon>
        <taxon>Discoba</taxon>
        <taxon>Euglenozoa</taxon>
        <taxon>Kinetoplastea</taxon>
        <taxon>Metakinetoplastina</taxon>
        <taxon>Trypanosomatida</taxon>
        <taxon>Trypanosomatidae</taxon>
        <taxon>Trypanosoma</taxon>
        <taxon>Duttonella</taxon>
    </lineage>
</organism>
<dbReference type="OMA" id="AGPCFFM"/>
<evidence type="ECO:0000256" key="3">
    <source>
        <dbReference type="ARBA" id="ARBA00022723"/>
    </source>
</evidence>
<evidence type="ECO:0000313" key="7">
    <source>
        <dbReference type="EMBL" id="CCC51386.1"/>
    </source>
</evidence>
<dbReference type="GO" id="GO:0008198">
    <property type="term" value="F:ferrous iron binding"/>
    <property type="evidence" value="ECO:0007669"/>
    <property type="project" value="InterPro"/>
</dbReference>
<evidence type="ECO:0000256" key="2">
    <source>
        <dbReference type="ARBA" id="ARBA00007581"/>
    </source>
</evidence>
<comment type="cofactor">
    <cofactor evidence="1">
        <name>Zn(2+)</name>
        <dbReference type="ChEBI" id="CHEBI:29105"/>
    </cofactor>
</comment>
<keyword evidence="3" id="KW-0479">Metal-binding</keyword>
<reference evidence="7" key="1">
    <citation type="journal article" date="2012" name="Proc. Natl. Acad. Sci. U.S.A.">
        <title>Antigenic diversity is generated by distinct evolutionary mechanisms in African trypanosome species.</title>
        <authorList>
            <person name="Jackson A.P."/>
            <person name="Berry A."/>
            <person name="Aslett M."/>
            <person name="Allison H.C."/>
            <person name="Burton P."/>
            <person name="Vavrova-Anderson J."/>
            <person name="Brown R."/>
            <person name="Browne H."/>
            <person name="Corton N."/>
            <person name="Hauser H."/>
            <person name="Gamble J."/>
            <person name="Gilderthorp R."/>
            <person name="Marcello L."/>
            <person name="McQuillan J."/>
            <person name="Otto T.D."/>
            <person name="Quail M.A."/>
            <person name="Sanders M.J."/>
            <person name="van Tonder A."/>
            <person name="Ginger M.L."/>
            <person name="Field M.C."/>
            <person name="Barry J.D."/>
            <person name="Hertz-Fowler C."/>
            <person name="Berriman M."/>
        </authorList>
    </citation>
    <scope>NUCLEOTIDE SEQUENCE</scope>
    <source>
        <strain evidence="7">Y486</strain>
    </source>
</reference>
<proteinExistence type="inferred from homology"/>
<evidence type="ECO:0000259" key="6">
    <source>
        <dbReference type="Pfam" id="PF02900"/>
    </source>
</evidence>
<dbReference type="AlphaFoldDB" id="G0U683"/>
<dbReference type="SUPFAM" id="SSF53213">
    <property type="entry name" value="LigB-like"/>
    <property type="match status" value="1"/>
</dbReference>
<dbReference type="CDD" id="cd07363">
    <property type="entry name" value="45_DOPA_Dioxygenase"/>
    <property type="match status" value="1"/>
</dbReference>
<keyword evidence="7" id="KW-0223">Dioxygenase</keyword>
<dbReference type="GO" id="GO:0008270">
    <property type="term" value="F:zinc ion binding"/>
    <property type="evidence" value="ECO:0007669"/>
    <property type="project" value="InterPro"/>
</dbReference>
<name>G0U683_TRYVY</name>
<dbReference type="GO" id="GO:0016702">
    <property type="term" value="F:oxidoreductase activity, acting on single donors with incorporation of molecular oxygen, incorporation of two atoms of oxygen"/>
    <property type="evidence" value="ECO:0007669"/>
    <property type="project" value="UniProtKB-ARBA"/>
</dbReference>